<evidence type="ECO:0000313" key="3">
    <source>
        <dbReference type="Proteomes" id="UP000012960"/>
    </source>
</evidence>
<evidence type="ECO:0000313" key="2">
    <source>
        <dbReference type="EnsemblPlants" id="Ma07_p07870.1"/>
    </source>
</evidence>
<organism evidence="2 3">
    <name type="scientific">Musa acuminata subsp. malaccensis</name>
    <name type="common">Wild banana</name>
    <name type="synonym">Musa malaccensis</name>
    <dbReference type="NCBI Taxonomy" id="214687"/>
    <lineage>
        <taxon>Eukaryota</taxon>
        <taxon>Viridiplantae</taxon>
        <taxon>Streptophyta</taxon>
        <taxon>Embryophyta</taxon>
        <taxon>Tracheophyta</taxon>
        <taxon>Spermatophyta</taxon>
        <taxon>Magnoliopsida</taxon>
        <taxon>Liliopsida</taxon>
        <taxon>Zingiberales</taxon>
        <taxon>Musaceae</taxon>
        <taxon>Musa</taxon>
    </lineage>
</organism>
<keyword evidence="3" id="KW-1185">Reference proteome</keyword>
<dbReference type="InParanoid" id="A0A804JTD8"/>
<dbReference type="Gramene" id="Ma07_t07870.1">
    <property type="protein sequence ID" value="Ma07_p07870.1"/>
    <property type="gene ID" value="Ma07_g07870"/>
</dbReference>
<sequence>MINNLKFDRDHGSLKGINFLHLRIEQQRTISCFLILAKPTHDSISQFAPPPSISLEELNIASTAFSDVLEIDLPKMQKQKPKSETQTSKQACDRCGRQLYDSTDMNN</sequence>
<accession>A0A804JTD8</accession>
<gene>
    <name evidence="1" type="ORF">GSMUA_46990.1</name>
</gene>
<protein>
    <submittedName>
        <fullName evidence="1">(wild Malaysian banana) hypothetical protein</fullName>
    </submittedName>
</protein>
<proteinExistence type="predicted"/>
<dbReference type="AlphaFoldDB" id="A0A804JTD8"/>
<name>A0A804JTD8_MUSAM</name>
<evidence type="ECO:0000313" key="1">
    <source>
        <dbReference type="EMBL" id="CAG1855939.1"/>
    </source>
</evidence>
<dbReference type="EnsemblPlants" id="Ma07_t07870.1">
    <property type="protein sequence ID" value="Ma07_p07870.1"/>
    <property type="gene ID" value="Ma07_g07870"/>
</dbReference>
<reference evidence="2" key="2">
    <citation type="submission" date="2021-05" db="UniProtKB">
        <authorList>
            <consortium name="EnsemblPlants"/>
        </authorList>
    </citation>
    <scope>IDENTIFICATION</scope>
    <source>
        <strain evidence="2">subsp. malaccensis</strain>
    </source>
</reference>
<reference evidence="1" key="1">
    <citation type="submission" date="2021-03" db="EMBL/GenBank/DDBJ databases">
        <authorList>
            <consortium name="Genoscope - CEA"/>
            <person name="William W."/>
        </authorList>
    </citation>
    <scope>NUCLEOTIDE SEQUENCE</scope>
    <source>
        <strain evidence="1">Doubled-haploid Pahang</strain>
    </source>
</reference>
<dbReference type="Proteomes" id="UP000012960">
    <property type="component" value="Unplaced"/>
</dbReference>
<dbReference type="EMBL" id="HG996473">
    <property type="protein sequence ID" value="CAG1855939.1"/>
    <property type="molecule type" value="Genomic_DNA"/>
</dbReference>